<dbReference type="InterPro" id="IPR001365">
    <property type="entry name" value="A_deaminase_dom"/>
</dbReference>
<dbReference type="SUPFAM" id="SSF48264">
    <property type="entry name" value="Cytochrome P450"/>
    <property type="match status" value="1"/>
</dbReference>
<keyword evidence="12" id="KW-0503">Monooxygenase</keyword>
<evidence type="ECO:0000256" key="4">
    <source>
        <dbReference type="ARBA" id="ARBA00010617"/>
    </source>
</evidence>
<evidence type="ECO:0000256" key="15">
    <source>
        <dbReference type="PIRSR" id="PIRSR602401-1"/>
    </source>
</evidence>
<dbReference type="InterPro" id="IPR032466">
    <property type="entry name" value="Metal_Hydrolase"/>
</dbReference>
<keyword evidence="8" id="KW-0378">Hydrolase</keyword>
<dbReference type="EMBL" id="AOKY01000774">
    <property type="protein sequence ID" value="KDB20483.1"/>
    <property type="molecule type" value="Genomic_DNA"/>
</dbReference>
<keyword evidence="6 15" id="KW-0349">Heme</keyword>
<accession>A0A059IYF1</accession>
<dbReference type="Gene3D" id="1.10.630.10">
    <property type="entry name" value="Cytochrome P450"/>
    <property type="match status" value="1"/>
</dbReference>
<comment type="caution">
    <text evidence="17">The sequence shown here is derived from an EMBL/GenBank/DDBJ whole genome shotgun (WGS) entry which is preliminary data.</text>
</comment>
<dbReference type="PRINTS" id="PR00463">
    <property type="entry name" value="EP450I"/>
</dbReference>
<dbReference type="OrthoDB" id="1470350at2759"/>
<dbReference type="GO" id="GO:0016705">
    <property type="term" value="F:oxidoreductase activity, acting on paired donors, with incorporation or reduction of molecular oxygen"/>
    <property type="evidence" value="ECO:0007669"/>
    <property type="project" value="InterPro"/>
</dbReference>
<evidence type="ECO:0000259" key="16">
    <source>
        <dbReference type="Pfam" id="PF00962"/>
    </source>
</evidence>
<protein>
    <submittedName>
        <fullName evidence="17">Adenosine deaminase</fullName>
    </submittedName>
</protein>
<evidence type="ECO:0000256" key="2">
    <source>
        <dbReference type="ARBA" id="ARBA00001971"/>
    </source>
</evidence>
<evidence type="ECO:0000256" key="14">
    <source>
        <dbReference type="ARBA" id="ARBA00048787"/>
    </source>
</evidence>
<dbReference type="InterPro" id="IPR036396">
    <property type="entry name" value="Cyt_P450_sf"/>
</dbReference>
<dbReference type="PROSITE" id="PS00086">
    <property type="entry name" value="CYTOCHROME_P450"/>
    <property type="match status" value="1"/>
</dbReference>
<dbReference type="SUPFAM" id="SSF51556">
    <property type="entry name" value="Metallo-dependent hydrolases"/>
    <property type="match status" value="1"/>
</dbReference>
<evidence type="ECO:0000256" key="6">
    <source>
        <dbReference type="ARBA" id="ARBA00022617"/>
    </source>
</evidence>
<keyword evidence="9" id="KW-0862">Zinc</keyword>
<comment type="cofactor">
    <cofactor evidence="1">
        <name>Zn(2+)</name>
        <dbReference type="ChEBI" id="CHEBI:29105"/>
    </cofactor>
</comment>
<evidence type="ECO:0000313" key="18">
    <source>
        <dbReference type="Proteomes" id="UP000024533"/>
    </source>
</evidence>
<dbReference type="STRING" id="1215338.A0A059IYF1"/>
<feature type="domain" description="Adenosine deaminase" evidence="16">
    <location>
        <begin position="509"/>
        <end position="834"/>
    </location>
</feature>
<evidence type="ECO:0000256" key="10">
    <source>
        <dbReference type="ARBA" id="ARBA00023002"/>
    </source>
</evidence>
<dbReference type="PANTHER" id="PTHR24305:SF210">
    <property type="entry name" value="CYTOCHROME P450 MONOOXYGENASE ASQL-RELATED"/>
    <property type="match status" value="1"/>
</dbReference>
<dbReference type="InterPro" id="IPR017972">
    <property type="entry name" value="Cyt_P450_CS"/>
</dbReference>
<sequence>MAPISLTSITVTDGCTILALLAALYILGKVVYELFINPLASVPGPKLYAVSQFPFLYQSYIGVWPFTLKELHDKYGPVVRISPMDVSLINPDVWKELYTPRSRVGEFKRDNTLRVLDKDGSGIADEDIMEHTRHRRMLSHAFSEKALRGQEGIMQNLVDMLISGLKLHIKKHSSEPVNMTKKYNWATFDVIGDLAFGQPFGCLEADSPHYVISMVNDLFYHMIRTQPFKRFPLLQPFQSLIASPSNAITNVQKFEKFAFETIKKRIENGDAGRKDFISYMQPHNSTGEFTEAELTSNAAALMIAGSETTATTLTAGTYFLLKNPSVYQRLVQEIRSSFKEEKDITISELDNLPYLAAVLTETLRIFPPVPGIMTRVIPKEGKHLCGYWLPGKTVVSVSQLSAYHSERYFLRPEEFIPARWMGDPQFSKDSKDVFQPFSVGPRNCIGQNMARAEMRLIMAKILWNFDLELSPESDNWNEKLIIHGLWRKDPLMEMDTSVAVTSAFTKALPKIELHAHLSGSISRECLREIWLRKREHDPKLQVHDPMIAMPPGKVDYSLKTFFQVFSNLIYLLCSDLESIRYSTKRVLQDFQGDGVKYLELRTTPREIQEQGISKELYVSTVLDVIDDFKNEAMSTYLILSIDRTKSAAEAEILVDLAIKFKGRGVVGVELGGNPSKGDVSVFKDAFSKAKQNGLGITLHFAEVEYSSSPKELTTLLSFQPDRLGHVINVPDDIKEEISRRKIGLELCLSCNVHAKLITGGYPDHHFGYWRHKDCPIILCTDDVGFFCSPVSDEYLLAATNFNLDQSALLDICRKGIDSIFGGPQEKERLYSLIDRFEEELQ</sequence>
<dbReference type="Pfam" id="PF00962">
    <property type="entry name" value="A_deaminase"/>
    <property type="match status" value="1"/>
</dbReference>
<dbReference type="PRINTS" id="PR00385">
    <property type="entry name" value="P450"/>
</dbReference>
<evidence type="ECO:0000256" key="3">
    <source>
        <dbReference type="ARBA" id="ARBA00006676"/>
    </source>
</evidence>
<keyword evidence="11 15" id="KW-0408">Iron</keyword>
<evidence type="ECO:0000313" key="17">
    <source>
        <dbReference type="EMBL" id="KDB20483.1"/>
    </source>
</evidence>
<dbReference type="GO" id="GO:0020037">
    <property type="term" value="F:heme binding"/>
    <property type="evidence" value="ECO:0007669"/>
    <property type="project" value="InterPro"/>
</dbReference>
<dbReference type="HOGENOM" id="CLU_338364_0_0_1"/>
<dbReference type="CDD" id="cd11058">
    <property type="entry name" value="CYP60B-like"/>
    <property type="match status" value="1"/>
</dbReference>
<dbReference type="Proteomes" id="UP000024533">
    <property type="component" value="Unassembled WGS sequence"/>
</dbReference>
<comment type="subunit">
    <text evidence="5">Monomer.</text>
</comment>
<dbReference type="GO" id="GO:0004497">
    <property type="term" value="F:monooxygenase activity"/>
    <property type="evidence" value="ECO:0007669"/>
    <property type="project" value="UniProtKB-KW"/>
</dbReference>
<evidence type="ECO:0000256" key="13">
    <source>
        <dbReference type="ARBA" id="ARBA00023080"/>
    </source>
</evidence>
<dbReference type="InterPro" id="IPR002401">
    <property type="entry name" value="Cyt_P450_E_grp-I"/>
</dbReference>
<dbReference type="Gene3D" id="3.20.20.140">
    <property type="entry name" value="Metal-dependent hydrolases"/>
    <property type="match status" value="1"/>
</dbReference>
<evidence type="ECO:0000256" key="12">
    <source>
        <dbReference type="ARBA" id="ARBA00023033"/>
    </source>
</evidence>
<dbReference type="GO" id="GO:0019239">
    <property type="term" value="F:deaminase activity"/>
    <property type="evidence" value="ECO:0007669"/>
    <property type="project" value="InterPro"/>
</dbReference>
<evidence type="ECO:0000256" key="1">
    <source>
        <dbReference type="ARBA" id="ARBA00001947"/>
    </source>
</evidence>
<keyword evidence="18" id="KW-1185">Reference proteome</keyword>
<evidence type="ECO:0000256" key="8">
    <source>
        <dbReference type="ARBA" id="ARBA00022801"/>
    </source>
</evidence>
<gene>
    <name evidence="17" type="ORF">H109_07555</name>
</gene>
<evidence type="ECO:0000256" key="5">
    <source>
        <dbReference type="ARBA" id="ARBA00011245"/>
    </source>
</evidence>
<keyword evidence="7 15" id="KW-0479">Metal-binding</keyword>
<dbReference type="FunFam" id="3.20.20.140:FF:000033">
    <property type="entry name" value="Adenosine deaminase-like protein"/>
    <property type="match status" value="1"/>
</dbReference>
<evidence type="ECO:0000256" key="11">
    <source>
        <dbReference type="ARBA" id="ARBA00023004"/>
    </source>
</evidence>
<feature type="binding site" description="axial binding residue" evidence="15">
    <location>
        <position position="444"/>
    </location>
    <ligand>
        <name>heme</name>
        <dbReference type="ChEBI" id="CHEBI:30413"/>
    </ligand>
    <ligandPart>
        <name>Fe</name>
        <dbReference type="ChEBI" id="CHEBI:18248"/>
    </ligandPart>
</feature>
<proteinExistence type="inferred from homology"/>
<dbReference type="GO" id="GO:0005506">
    <property type="term" value="F:iron ion binding"/>
    <property type="evidence" value="ECO:0007669"/>
    <property type="project" value="InterPro"/>
</dbReference>
<comment type="similarity">
    <text evidence="3">Belongs to the metallo-dependent hydrolases superfamily. Adenosine and AMP deaminases family.</text>
</comment>
<dbReference type="PANTHER" id="PTHR24305">
    <property type="entry name" value="CYTOCHROME P450"/>
    <property type="match status" value="1"/>
</dbReference>
<evidence type="ECO:0000256" key="9">
    <source>
        <dbReference type="ARBA" id="ARBA00022833"/>
    </source>
</evidence>
<dbReference type="InterPro" id="IPR001128">
    <property type="entry name" value="Cyt_P450"/>
</dbReference>
<keyword evidence="10" id="KW-0560">Oxidoreductase</keyword>
<name>A0A059IYF1_TRIIM</name>
<evidence type="ECO:0000256" key="7">
    <source>
        <dbReference type="ARBA" id="ARBA00022723"/>
    </source>
</evidence>
<dbReference type="InterPro" id="IPR050121">
    <property type="entry name" value="Cytochrome_P450_monoxygenase"/>
</dbReference>
<reference evidence="17 18" key="1">
    <citation type="submission" date="2014-02" db="EMBL/GenBank/DDBJ databases">
        <title>The Genome Sequence of Trichophyton interdigitale MR816.</title>
        <authorList>
            <consortium name="The Broad Institute Genomics Platform"/>
            <person name="Cuomo C.A."/>
            <person name="White T.C."/>
            <person name="Graser Y."/>
            <person name="Martinez-Rossi N."/>
            <person name="Heitman J."/>
            <person name="Young S.K."/>
            <person name="Zeng Q."/>
            <person name="Gargeya S."/>
            <person name="Abouelleil A."/>
            <person name="Alvarado L."/>
            <person name="Chapman S.B."/>
            <person name="Gainer-Dewar J."/>
            <person name="Goldberg J."/>
            <person name="Griggs A."/>
            <person name="Gujja S."/>
            <person name="Hansen M."/>
            <person name="Howarth C."/>
            <person name="Imamovic A."/>
            <person name="Larimer J."/>
            <person name="Martinez D."/>
            <person name="Murphy C."/>
            <person name="Pearson M.D."/>
            <person name="Persinoti G."/>
            <person name="Poon T."/>
            <person name="Priest M."/>
            <person name="Roberts A.D."/>
            <person name="Saif S."/>
            <person name="Shea T.D."/>
            <person name="Sykes S.N."/>
            <person name="Wortman J."/>
            <person name="Nusbaum C."/>
            <person name="Birren B."/>
        </authorList>
    </citation>
    <scope>NUCLEOTIDE SEQUENCE [LARGE SCALE GENOMIC DNA]</scope>
    <source>
        <strain evidence="17 18">MR816</strain>
    </source>
</reference>
<dbReference type="Pfam" id="PF00067">
    <property type="entry name" value="p450"/>
    <property type="match status" value="1"/>
</dbReference>
<dbReference type="AlphaFoldDB" id="A0A059IYF1"/>
<comment type="similarity">
    <text evidence="4">Belongs to the cytochrome P450 family.</text>
</comment>
<organism evidence="17 18">
    <name type="scientific">Trichophyton interdigitale (strain MR816)</name>
    <dbReference type="NCBI Taxonomy" id="1215338"/>
    <lineage>
        <taxon>Eukaryota</taxon>
        <taxon>Fungi</taxon>
        <taxon>Dikarya</taxon>
        <taxon>Ascomycota</taxon>
        <taxon>Pezizomycotina</taxon>
        <taxon>Eurotiomycetes</taxon>
        <taxon>Eurotiomycetidae</taxon>
        <taxon>Onygenales</taxon>
        <taxon>Arthrodermataceae</taxon>
        <taxon>Trichophyton</taxon>
    </lineage>
</organism>
<comment type="catalytic activity">
    <reaction evidence="14">
        <text>N(6)-methyl-AMP + H2O + H(+) = IMP + methylamine</text>
        <dbReference type="Rhea" id="RHEA:16001"/>
        <dbReference type="ChEBI" id="CHEBI:15377"/>
        <dbReference type="ChEBI" id="CHEBI:15378"/>
        <dbReference type="ChEBI" id="CHEBI:58053"/>
        <dbReference type="ChEBI" id="CHEBI:59338"/>
        <dbReference type="ChEBI" id="CHEBI:144842"/>
    </reaction>
    <physiologicalReaction direction="left-to-right" evidence="14">
        <dbReference type="Rhea" id="RHEA:16002"/>
    </physiologicalReaction>
</comment>
<comment type="cofactor">
    <cofactor evidence="2 15">
        <name>heme</name>
        <dbReference type="ChEBI" id="CHEBI:30413"/>
    </cofactor>
</comment>
<keyword evidence="13" id="KW-0546">Nucleotide metabolism</keyword>
<dbReference type="GO" id="GO:0009117">
    <property type="term" value="P:nucleotide metabolic process"/>
    <property type="evidence" value="ECO:0007669"/>
    <property type="project" value="UniProtKB-KW"/>
</dbReference>